<accession>A0AAV2SIB2</accession>
<evidence type="ECO:0008006" key="4">
    <source>
        <dbReference type="Google" id="ProtNLM"/>
    </source>
</evidence>
<feature type="region of interest" description="Disordered" evidence="1">
    <location>
        <begin position="30"/>
        <end position="97"/>
    </location>
</feature>
<dbReference type="Proteomes" id="UP001497623">
    <property type="component" value="Unassembled WGS sequence"/>
</dbReference>
<keyword evidence="3" id="KW-1185">Reference proteome</keyword>
<feature type="compositionally biased region" description="Acidic residues" evidence="1">
    <location>
        <begin position="162"/>
        <end position="173"/>
    </location>
</feature>
<dbReference type="AlphaFoldDB" id="A0AAV2SIB2"/>
<comment type="caution">
    <text evidence="2">The sequence shown here is derived from an EMBL/GenBank/DDBJ whole genome shotgun (WGS) entry which is preliminary data.</text>
</comment>
<gene>
    <name evidence="2" type="ORF">MNOR_LOCUS37742</name>
</gene>
<feature type="compositionally biased region" description="Basic and acidic residues" evidence="1">
    <location>
        <begin position="67"/>
        <end position="90"/>
    </location>
</feature>
<evidence type="ECO:0000313" key="3">
    <source>
        <dbReference type="Proteomes" id="UP001497623"/>
    </source>
</evidence>
<reference evidence="2 3" key="1">
    <citation type="submission" date="2024-05" db="EMBL/GenBank/DDBJ databases">
        <authorList>
            <person name="Wallberg A."/>
        </authorList>
    </citation>
    <scope>NUCLEOTIDE SEQUENCE [LARGE SCALE GENOMIC DNA]</scope>
</reference>
<protein>
    <recommendedName>
        <fullName evidence="4">Glutamic acid-rich protein-like</fullName>
    </recommendedName>
</protein>
<organism evidence="2 3">
    <name type="scientific">Meganyctiphanes norvegica</name>
    <name type="common">Northern krill</name>
    <name type="synonym">Thysanopoda norvegica</name>
    <dbReference type="NCBI Taxonomy" id="48144"/>
    <lineage>
        <taxon>Eukaryota</taxon>
        <taxon>Metazoa</taxon>
        <taxon>Ecdysozoa</taxon>
        <taxon>Arthropoda</taxon>
        <taxon>Crustacea</taxon>
        <taxon>Multicrustacea</taxon>
        <taxon>Malacostraca</taxon>
        <taxon>Eumalacostraca</taxon>
        <taxon>Eucarida</taxon>
        <taxon>Euphausiacea</taxon>
        <taxon>Euphausiidae</taxon>
        <taxon>Meganyctiphanes</taxon>
    </lineage>
</organism>
<evidence type="ECO:0000313" key="2">
    <source>
        <dbReference type="EMBL" id="CAL4203060.1"/>
    </source>
</evidence>
<sequence>MENVLAAMRNKFCQEDCIIENKRNDVLTPMRNSFCDRSTSKTHTKLKKQSGNDNKQTKNPEIPELMMKVKEEPISEDKAYENEKEEENKPTETPMDIIKTEDFVVEEWIDYQIDNSCSNGLPDFKNEISSVPHYEVEENDGIFEVDPLSLENEKVGVKQNEDNDDEEEDECHDDIDKDEEHISDPK</sequence>
<evidence type="ECO:0000256" key="1">
    <source>
        <dbReference type="SAM" id="MobiDB-lite"/>
    </source>
</evidence>
<feature type="non-terminal residue" evidence="2">
    <location>
        <position position="186"/>
    </location>
</feature>
<proteinExistence type="predicted"/>
<feature type="region of interest" description="Disordered" evidence="1">
    <location>
        <begin position="144"/>
        <end position="186"/>
    </location>
</feature>
<feature type="compositionally biased region" description="Basic and acidic residues" evidence="1">
    <location>
        <begin position="151"/>
        <end position="161"/>
    </location>
</feature>
<name>A0AAV2SIB2_MEGNR</name>
<feature type="compositionally biased region" description="Basic and acidic residues" evidence="1">
    <location>
        <begin position="174"/>
        <end position="186"/>
    </location>
</feature>
<feature type="compositionally biased region" description="Polar residues" evidence="1">
    <location>
        <begin position="49"/>
        <end position="59"/>
    </location>
</feature>
<dbReference type="EMBL" id="CAXKWB010078916">
    <property type="protein sequence ID" value="CAL4203060.1"/>
    <property type="molecule type" value="Genomic_DNA"/>
</dbReference>